<comment type="subunit">
    <text evidence="4">Component of the eukaryotic translation initiation factor 3 (eIF-3) complex.</text>
</comment>
<keyword evidence="1 4" id="KW-0963">Cytoplasm</keyword>
<evidence type="ECO:0000256" key="4">
    <source>
        <dbReference type="HAMAP-Rule" id="MF_03005"/>
    </source>
</evidence>
<dbReference type="GO" id="GO:0008237">
    <property type="term" value="F:metallopeptidase activity"/>
    <property type="evidence" value="ECO:0007669"/>
    <property type="project" value="InterPro"/>
</dbReference>
<evidence type="ECO:0000259" key="5">
    <source>
        <dbReference type="PROSITE" id="PS50249"/>
    </source>
</evidence>
<dbReference type="Pfam" id="PF13012">
    <property type="entry name" value="MitMem_reg"/>
    <property type="match status" value="1"/>
</dbReference>
<sequence length="299" mass="33480">MPLTNQHNILSLDLPSHSVSGSTNRSLSTSIQPVVFFSILDHYLRRPEEQQRVIGTLLGTRSDDGSHIEITSCFAVPHEENQDQVAIDMEYHRTMFELNTQVNPNEVIVGWYATGSSLNSYSAIIQDFYNNEIAPMQAIHLTLDTNLLNNQLGVETYVSSPIGISKKPENCMFLPVPCDIKLGRGERSALDMLSLAKDQPSNKINLLTDTESLIRAIQEVIQMIDRVQTYVQSVLKGEVVGNNTLGRYLMDTLAMIPKVEPKEFGKLFNSHLQDLLMVVYLSKMTQAQLAISENLQSLV</sequence>
<dbReference type="GO" id="GO:0016282">
    <property type="term" value="C:eukaryotic 43S preinitiation complex"/>
    <property type="evidence" value="ECO:0007669"/>
    <property type="project" value="UniProtKB-UniRule"/>
</dbReference>
<evidence type="ECO:0000256" key="1">
    <source>
        <dbReference type="ARBA" id="ARBA00022490"/>
    </source>
</evidence>
<evidence type="ECO:0000313" key="6">
    <source>
        <dbReference type="EMBL" id="KXN72427.1"/>
    </source>
</evidence>
<keyword evidence="3 4" id="KW-0648">Protein biosynthesis</keyword>
<dbReference type="OMA" id="EYFVHFH"/>
<gene>
    <name evidence="6" type="ORF">CONCODRAFT_77796</name>
</gene>
<dbReference type="HAMAP" id="MF_03005">
    <property type="entry name" value="eIF3f"/>
    <property type="match status" value="1"/>
</dbReference>
<dbReference type="GO" id="GO:0001732">
    <property type="term" value="P:formation of cytoplasmic translation initiation complex"/>
    <property type="evidence" value="ECO:0007669"/>
    <property type="project" value="UniProtKB-UniRule"/>
</dbReference>
<comment type="function">
    <text evidence="4">Component of the eukaryotic translation initiation factor 3 (eIF-3) complex, which is involved in protein synthesis of a specialized repertoire of mRNAs and, together with other initiation factors, stimulates binding of mRNA and methionyl-tRNAi to the 40S ribosome. The eIF-3 complex specifically targets and initiates translation of a subset of mRNAs involved in cell proliferation.</text>
</comment>
<dbReference type="OrthoDB" id="25498at2759"/>
<comment type="subcellular location">
    <subcellularLocation>
        <location evidence="4">Cytoplasm</location>
    </subcellularLocation>
</comment>
<dbReference type="GO" id="GO:0003743">
    <property type="term" value="F:translation initiation factor activity"/>
    <property type="evidence" value="ECO:0007669"/>
    <property type="project" value="UniProtKB-UniRule"/>
</dbReference>
<proteinExistence type="inferred from homology"/>
<name>A0A137PBP1_CONC2</name>
<dbReference type="GO" id="GO:0071540">
    <property type="term" value="C:eukaryotic translation initiation factor 3 complex, eIF3e"/>
    <property type="evidence" value="ECO:0007669"/>
    <property type="project" value="EnsemblFungi"/>
</dbReference>
<keyword evidence="2 4" id="KW-0396">Initiation factor</keyword>
<dbReference type="SMART" id="SM00232">
    <property type="entry name" value="JAB_MPN"/>
    <property type="match status" value="1"/>
</dbReference>
<dbReference type="Gene3D" id="3.40.140.10">
    <property type="entry name" value="Cytidine Deaminase, domain 2"/>
    <property type="match status" value="1"/>
</dbReference>
<reference evidence="6 7" key="1">
    <citation type="journal article" date="2015" name="Genome Biol. Evol.">
        <title>Phylogenomic analyses indicate that early fungi evolved digesting cell walls of algal ancestors of land plants.</title>
        <authorList>
            <person name="Chang Y."/>
            <person name="Wang S."/>
            <person name="Sekimoto S."/>
            <person name="Aerts A.L."/>
            <person name="Choi C."/>
            <person name="Clum A."/>
            <person name="LaButti K.M."/>
            <person name="Lindquist E.A."/>
            <person name="Yee Ngan C."/>
            <person name="Ohm R.A."/>
            <person name="Salamov A.A."/>
            <person name="Grigoriev I.V."/>
            <person name="Spatafora J.W."/>
            <person name="Berbee M.L."/>
        </authorList>
    </citation>
    <scope>NUCLEOTIDE SEQUENCE [LARGE SCALE GENOMIC DNA]</scope>
    <source>
        <strain evidence="6 7">NRRL 28638</strain>
    </source>
</reference>
<evidence type="ECO:0000313" key="7">
    <source>
        <dbReference type="Proteomes" id="UP000070444"/>
    </source>
</evidence>
<dbReference type="STRING" id="796925.A0A137PBP1"/>
<accession>A0A137PBP1</accession>
<dbReference type="GO" id="GO:0071541">
    <property type="term" value="C:eukaryotic translation initiation factor 3 complex, eIF3m"/>
    <property type="evidence" value="ECO:0007669"/>
    <property type="project" value="EnsemblFungi"/>
</dbReference>
<dbReference type="GO" id="GO:0031369">
    <property type="term" value="F:translation initiation factor binding"/>
    <property type="evidence" value="ECO:0007669"/>
    <property type="project" value="InterPro"/>
</dbReference>
<dbReference type="PANTHER" id="PTHR10540">
    <property type="entry name" value="EUKARYOTIC TRANSLATION INITIATION FACTOR 3 SUBUNIT F-RELATED"/>
    <property type="match status" value="1"/>
</dbReference>
<comment type="similarity">
    <text evidence="4">Belongs to the eIF-3 subunit F family.</text>
</comment>
<dbReference type="GO" id="GO:0033290">
    <property type="term" value="C:eukaryotic 48S preinitiation complex"/>
    <property type="evidence" value="ECO:0007669"/>
    <property type="project" value="UniProtKB-UniRule"/>
</dbReference>
<dbReference type="InterPro" id="IPR037518">
    <property type="entry name" value="MPN"/>
</dbReference>
<dbReference type="CDD" id="cd08064">
    <property type="entry name" value="MPN_eIF3f"/>
    <property type="match status" value="1"/>
</dbReference>
<dbReference type="Pfam" id="PF01398">
    <property type="entry name" value="JAB"/>
    <property type="match status" value="1"/>
</dbReference>
<dbReference type="InterPro" id="IPR024969">
    <property type="entry name" value="EIF3F/CSN6-like_C"/>
</dbReference>
<dbReference type="PANTHER" id="PTHR10540:SF6">
    <property type="entry name" value="EUKARYOTIC TRANSLATION INITIATION FACTOR 3 SUBUNIT F"/>
    <property type="match status" value="1"/>
</dbReference>
<dbReference type="AlphaFoldDB" id="A0A137PBP1"/>
<evidence type="ECO:0000256" key="3">
    <source>
        <dbReference type="ARBA" id="ARBA00022917"/>
    </source>
</evidence>
<feature type="domain" description="MPN" evidence="5">
    <location>
        <begin position="29"/>
        <end position="163"/>
    </location>
</feature>
<dbReference type="InterPro" id="IPR027531">
    <property type="entry name" value="eIF3f"/>
</dbReference>
<dbReference type="Proteomes" id="UP000070444">
    <property type="component" value="Unassembled WGS sequence"/>
</dbReference>
<dbReference type="PROSITE" id="PS50249">
    <property type="entry name" value="MPN"/>
    <property type="match status" value="1"/>
</dbReference>
<dbReference type="InterPro" id="IPR000555">
    <property type="entry name" value="JAMM/MPN+_dom"/>
</dbReference>
<keyword evidence="7" id="KW-1185">Reference proteome</keyword>
<protein>
    <recommendedName>
        <fullName evidence="4">Eukaryotic translation initiation factor 3 subunit F</fullName>
        <shortName evidence="4">eIF3f</shortName>
    </recommendedName>
</protein>
<dbReference type="EMBL" id="KQ964453">
    <property type="protein sequence ID" value="KXN72427.1"/>
    <property type="molecule type" value="Genomic_DNA"/>
</dbReference>
<evidence type="ECO:0000256" key="2">
    <source>
        <dbReference type="ARBA" id="ARBA00022540"/>
    </source>
</evidence>
<organism evidence="6 7">
    <name type="scientific">Conidiobolus coronatus (strain ATCC 28846 / CBS 209.66 / NRRL 28638)</name>
    <name type="common">Delacroixia coronata</name>
    <dbReference type="NCBI Taxonomy" id="796925"/>
    <lineage>
        <taxon>Eukaryota</taxon>
        <taxon>Fungi</taxon>
        <taxon>Fungi incertae sedis</taxon>
        <taxon>Zoopagomycota</taxon>
        <taxon>Entomophthoromycotina</taxon>
        <taxon>Entomophthoromycetes</taxon>
        <taxon>Entomophthorales</taxon>
        <taxon>Ancylistaceae</taxon>
        <taxon>Conidiobolus</taxon>
    </lineage>
</organism>